<gene>
    <name evidence="3" type="ORF">METZ01_LOCUS173777</name>
</gene>
<reference evidence="3" key="1">
    <citation type="submission" date="2018-05" db="EMBL/GenBank/DDBJ databases">
        <authorList>
            <person name="Lanie J.A."/>
            <person name="Ng W.-L."/>
            <person name="Kazmierczak K.M."/>
            <person name="Andrzejewski T.M."/>
            <person name="Davidsen T.M."/>
            <person name="Wayne K.J."/>
            <person name="Tettelin H."/>
            <person name="Glass J.I."/>
            <person name="Rusch D."/>
            <person name="Podicherti R."/>
            <person name="Tsui H.-C.T."/>
            <person name="Winkler M.E."/>
        </authorList>
    </citation>
    <scope>NUCLEOTIDE SEQUENCE</scope>
</reference>
<keyword evidence="2" id="KW-0456">Lyase</keyword>
<dbReference type="EMBL" id="UINC01032749">
    <property type="protein sequence ID" value="SVB20923.1"/>
    <property type="molecule type" value="Genomic_DNA"/>
</dbReference>
<keyword evidence="1" id="KW-0210">Decarboxylase</keyword>
<dbReference type="CDD" id="cd07035">
    <property type="entry name" value="TPP_PYR_POX_like"/>
    <property type="match status" value="1"/>
</dbReference>
<dbReference type="PANTHER" id="PTHR42818">
    <property type="entry name" value="SULFOPYRUVATE DECARBOXYLASE SUBUNIT ALPHA"/>
    <property type="match status" value="1"/>
</dbReference>
<dbReference type="PANTHER" id="PTHR42818:SF1">
    <property type="entry name" value="SULFOPYRUVATE DECARBOXYLASE"/>
    <property type="match status" value="1"/>
</dbReference>
<evidence type="ECO:0000256" key="2">
    <source>
        <dbReference type="ARBA" id="ARBA00023239"/>
    </source>
</evidence>
<name>A0A382C6H8_9ZZZZ</name>
<sequence length="193" mass="21155">MGTICWQEAGKSQTHAWRSRNVLQHAAEEAVRGLEDAGIDFVSGLPDGWQRNVHELVEGNDRFQYVPACNEGVGFSMCAGAWLGGRKPALIMENSGLRVASEYIARISLGTGVPVTLLCSYRGDVGETEHWGIPHGIVAEPLLQALRIKYLVVRRVDELRQAIMRAHRISEAQLHPAAVLISGDCVWDDGGSR</sequence>
<dbReference type="InterPro" id="IPR029061">
    <property type="entry name" value="THDP-binding"/>
</dbReference>
<dbReference type="GO" id="GO:0016831">
    <property type="term" value="F:carboxy-lyase activity"/>
    <property type="evidence" value="ECO:0007669"/>
    <property type="project" value="UniProtKB-KW"/>
</dbReference>
<dbReference type="SUPFAM" id="SSF52518">
    <property type="entry name" value="Thiamin diphosphate-binding fold (THDP-binding)"/>
    <property type="match status" value="1"/>
</dbReference>
<evidence type="ECO:0000256" key="1">
    <source>
        <dbReference type="ARBA" id="ARBA00022793"/>
    </source>
</evidence>
<accession>A0A382C6H8</accession>
<organism evidence="3">
    <name type="scientific">marine metagenome</name>
    <dbReference type="NCBI Taxonomy" id="408172"/>
    <lineage>
        <taxon>unclassified sequences</taxon>
        <taxon>metagenomes</taxon>
        <taxon>ecological metagenomes</taxon>
    </lineage>
</organism>
<dbReference type="AlphaFoldDB" id="A0A382C6H8"/>
<dbReference type="Gene3D" id="3.40.50.970">
    <property type="match status" value="1"/>
</dbReference>
<evidence type="ECO:0000313" key="3">
    <source>
        <dbReference type="EMBL" id="SVB20923.1"/>
    </source>
</evidence>
<dbReference type="InterPro" id="IPR051818">
    <property type="entry name" value="TPP_dependent_decarboxylase"/>
</dbReference>
<proteinExistence type="predicted"/>
<protein>
    <submittedName>
        <fullName evidence="3">Uncharacterized protein</fullName>
    </submittedName>
</protein>